<keyword evidence="5 6" id="KW-0067">ATP-binding</keyword>
<dbReference type="Gene3D" id="3.30.200.20">
    <property type="entry name" value="Phosphorylase Kinase, domain 1"/>
    <property type="match status" value="1"/>
</dbReference>
<evidence type="ECO:0000256" key="4">
    <source>
        <dbReference type="ARBA" id="ARBA00022777"/>
    </source>
</evidence>
<dbReference type="GO" id="GO:0009966">
    <property type="term" value="P:regulation of signal transduction"/>
    <property type="evidence" value="ECO:0007669"/>
    <property type="project" value="TreeGrafter"/>
</dbReference>
<dbReference type="SUPFAM" id="SSF56112">
    <property type="entry name" value="Protein kinase-like (PK-like)"/>
    <property type="match status" value="1"/>
</dbReference>
<dbReference type="Gene3D" id="1.10.510.10">
    <property type="entry name" value="Transferase(Phosphotransferase) domain 1"/>
    <property type="match status" value="1"/>
</dbReference>
<keyword evidence="2" id="KW-0808">Transferase</keyword>
<evidence type="ECO:0000313" key="11">
    <source>
        <dbReference type="EMBL" id="QDZ21561.1"/>
    </source>
</evidence>
<dbReference type="PANTHER" id="PTHR24355">
    <property type="entry name" value="G PROTEIN-COUPLED RECEPTOR KINASE/RIBOSOMAL PROTEIN S6 KINASE"/>
    <property type="match status" value="1"/>
</dbReference>
<feature type="domain" description="Protein kinase" evidence="9">
    <location>
        <begin position="20"/>
        <end position="301"/>
    </location>
</feature>
<sequence>MGCGSSAPAVDEDQMSLTWFSKERVIGKGGFGKVNAVRKVVGSDKDCWYAMKTIAKLETVTKGSSALAQVENELRLLRDLTHSRLIQLHYAFHDETKLYMVTDICLGGDLRYHLHYTKKKTNPCVDMSKGKRWFSEKTVRYYIAQILLGLKYLHGQKIIHRDLKPENVVLDENGQAKIIDFGIAKDISDKDFCDARSGTGVYQAPEIALKGHKHSYASDFYSLGVLVYEFLVGFNPFLSHANSKALYEVKKTFVEKEIAKANGLMNVSVHCLDLIKGLLQVDPEKRLGFFGIDEIMKHPWFKSVDWDALENGECDAPFVPECKTSNFASGQEDLIETFFPEDKSAVKKEIEQLEEHQDKFSFFSYNKLQDPNAKRKKGNSVVSNASSLGDNGDLSALETHTILPGTPSTSPGPGRRGSRRDPADSMFTEPRSSVIDPSTAPA</sequence>
<dbReference type="Pfam" id="PF00069">
    <property type="entry name" value="Pkinase"/>
    <property type="match status" value="1"/>
</dbReference>
<feature type="binding site" evidence="6">
    <location>
        <position position="56"/>
    </location>
    <ligand>
        <name>ATP</name>
        <dbReference type="ChEBI" id="CHEBI:30616"/>
    </ligand>
</feature>
<name>A0A5B8MMP4_9CHLO</name>
<reference evidence="11 12" key="1">
    <citation type="submission" date="2018-07" db="EMBL/GenBank/DDBJ databases">
        <title>The complete nuclear genome of the prasinophyte Chloropicon primus (CCMP1205).</title>
        <authorList>
            <person name="Pombert J.-F."/>
            <person name="Otis C."/>
            <person name="Turmel M."/>
            <person name="Lemieux C."/>
        </authorList>
    </citation>
    <scope>NUCLEOTIDE SEQUENCE [LARGE SCALE GENOMIC DNA]</scope>
    <source>
        <strain evidence="11 12">CCMP1205</strain>
    </source>
</reference>
<dbReference type="PANTHER" id="PTHR24355:SF30">
    <property type="entry name" value="SERINE_THREONINE-PROTEIN KINASE 32B ISOFORM X1"/>
    <property type="match status" value="1"/>
</dbReference>
<dbReference type="InterPro" id="IPR000961">
    <property type="entry name" value="AGC-kinase_C"/>
</dbReference>
<evidence type="ECO:0000259" key="9">
    <source>
        <dbReference type="PROSITE" id="PS50011"/>
    </source>
</evidence>
<dbReference type="PROSITE" id="PS00107">
    <property type="entry name" value="PROTEIN_KINASE_ATP"/>
    <property type="match status" value="1"/>
</dbReference>
<dbReference type="InterPro" id="IPR011009">
    <property type="entry name" value="Kinase-like_dom_sf"/>
</dbReference>
<evidence type="ECO:0000256" key="8">
    <source>
        <dbReference type="SAM" id="MobiDB-lite"/>
    </source>
</evidence>
<proteinExistence type="inferred from homology"/>
<accession>A0A5B8MMP4</accession>
<keyword evidence="12" id="KW-1185">Reference proteome</keyword>
<evidence type="ECO:0000313" key="12">
    <source>
        <dbReference type="Proteomes" id="UP000316726"/>
    </source>
</evidence>
<dbReference type="AlphaFoldDB" id="A0A5B8MMP4"/>
<dbReference type="SMART" id="SM00220">
    <property type="entry name" value="S_TKc"/>
    <property type="match status" value="1"/>
</dbReference>
<keyword evidence="3 6" id="KW-0547">Nucleotide-binding</keyword>
<dbReference type="GO" id="GO:0001664">
    <property type="term" value="F:G protein-coupled receptor binding"/>
    <property type="evidence" value="ECO:0007669"/>
    <property type="project" value="TreeGrafter"/>
</dbReference>
<evidence type="ECO:0000256" key="7">
    <source>
        <dbReference type="RuleBase" id="RU000304"/>
    </source>
</evidence>
<evidence type="ECO:0000256" key="5">
    <source>
        <dbReference type="ARBA" id="ARBA00022840"/>
    </source>
</evidence>
<feature type="compositionally biased region" description="Low complexity" evidence="8">
    <location>
        <begin position="404"/>
        <end position="413"/>
    </location>
</feature>
<dbReference type="GO" id="GO:0007186">
    <property type="term" value="P:G protein-coupled receptor signaling pathway"/>
    <property type="evidence" value="ECO:0007669"/>
    <property type="project" value="TreeGrafter"/>
</dbReference>
<dbReference type="PROSITE" id="PS00108">
    <property type="entry name" value="PROTEIN_KINASE_ST"/>
    <property type="match status" value="1"/>
</dbReference>
<gene>
    <name evidence="11" type="ORF">A3770_06p40790</name>
</gene>
<dbReference type="Proteomes" id="UP000316726">
    <property type="component" value="Chromosome 6"/>
</dbReference>
<evidence type="ECO:0000256" key="3">
    <source>
        <dbReference type="ARBA" id="ARBA00022741"/>
    </source>
</evidence>
<dbReference type="GO" id="GO:0005524">
    <property type="term" value="F:ATP binding"/>
    <property type="evidence" value="ECO:0007669"/>
    <property type="project" value="UniProtKB-UniRule"/>
</dbReference>
<organism evidence="11 12">
    <name type="scientific">Chloropicon primus</name>
    <dbReference type="NCBI Taxonomy" id="1764295"/>
    <lineage>
        <taxon>Eukaryota</taxon>
        <taxon>Viridiplantae</taxon>
        <taxon>Chlorophyta</taxon>
        <taxon>Chloropicophyceae</taxon>
        <taxon>Chloropicales</taxon>
        <taxon>Chloropicaceae</taxon>
        <taxon>Chloropicon</taxon>
    </lineage>
</organism>
<feature type="region of interest" description="Disordered" evidence="8">
    <location>
        <begin position="371"/>
        <end position="442"/>
    </location>
</feature>
<evidence type="ECO:0000256" key="1">
    <source>
        <dbReference type="ARBA" id="ARBA00022527"/>
    </source>
</evidence>
<feature type="domain" description="AGC-kinase C-terminal" evidence="10">
    <location>
        <begin position="302"/>
        <end position="375"/>
    </location>
</feature>
<dbReference type="GO" id="GO:0004703">
    <property type="term" value="F:G protein-coupled receptor kinase activity"/>
    <property type="evidence" value="ECO:0007669"/>
    <property type="project" value="TreeGrafter"/>
</dbReference>
<dbReference type="EMBL" id="CP031039">
    <property type="protein sequence ID" value="QDZ21561.1"/>
    <property type="molecule type" value="Genomic_DNA"/>
</dbReference>
<evidence type="ECO:0000256" key="2">
    <source>
        <dbReference type="ARBA" id="ARBA00022679"/>
    </source>
</evidence>
<dbReference type="OrthoDB" id="377346at2759"/>
<dbReference type="CDD" id="cd05123">
    <property type="entry name" value="STKc_AGC"/>
    <property type="match status" value="1"/>
</dbReference>
<keyword evidence="1 7" id="KW-0723">Serine/threonine-protein kinase</keyword>
<evidence type="ECO:0000259" key="10">
    <source>
        <dbReference type="PROSITE" id="PS51285"/>
    </source>
</evidence>
<comment type="similarity">
    <text evidence="7">Belongs to the protein kinase superfamily.</text>
</comment>
<feature type="compositionally biased region" description="Polar residues" evidence="8">
    <location>
        <begin position="380"/>
        <end position="389"/>
    </location>
</feature>
<dbReference type="STRING" id="1764295.A0A5B8MMP4"/>
<dbReference type="FunFam" id="1.10.510.10:FF:000571">
    <property type="entry name" value="Maternal embryonic leucine zipper kinase"/>
    <property type="match status" value="1"/>
</dbReference>
<dbReference type="PROSITE" id="PS50011">
    <property type="entry name" value="PROTEIN_KINASE_DOM"/>
    <property type="match status" value="1"/>
</dbReference>
<keyword evidence="4 11" id="KW-0418">Kinase</keyword>
<dbReference type="InterPro" id="IPR017441">
    <property type="entry name" value="Protein_kinase_ATP_BS"/>
</dbReference>
<dbReference type="InterPro" id="IPR008271">
    <property type="entry name" value="Ser/Thr_kinase_AS"/>
</dbReference>
<evidence type="ECO:0000256" key="6">
    <source>
        <dbReference type="PROSITE-ProRule" id="PRU10141"/>
    </source>
</evidence>
<dbReference type="InterPro" id="IPR045270">
    <property type="entry name" value="STKc_AGC"/>
</dbReference>
<dbReference type="InterPro" id="IPR000719">
    <property type="entry name" value="Prot_kinase_dom"/>
</dbReference>
<protein>
    <submittedName>
        <fullName evidence="11">Serine/threonine-protein kinase</fullName>
    </submittedName>
</protein>
<dbReference type="PROSITE" id="PS51285">
    <property type="entry name" value="AGC_KINASE_CTER"/>
    <property type="match status" value="1"/>
</dbReference>